<comment type="caution">
    <text evidence="1">The sequence shown here is derived from an EMBL/GenBank/DDBJ whole genome shotgun (WGS) entry which is preliminary data.</text>
</comment>
<evidence type="ECO:0000313" key="1">
    <source>
        <dbReference type="EMBL" id="GFU21654.1"/>
    </source>
</evidence>
<evidence type="ECO:0000313" key="2">
    <source>
        <dbReference type="Proteomes" id="UP000887013"/>
    </source>
</evidence>
<dbReference type="Proteomes" id="UP000887013">
    <property type="component" value="Unassembled WGS sequence"/>
</dbReference>
<reference evidence="1" key="1">
    <citation type="submission" date="2020-08" db="EMBL/GenBank/DDBJ databases">
        <title>Multicomponent nature underlies the extraordinary mechanical properties of spider dragline silk.</title>
        <authorList>
            <person name="Kono N."/>
            <person name="Nakamura H."/>
            <person name="Mori M."/>
            <person name="Yoshida Y."/>
            <person name="Ohtoshi R."/>
            <person name="Malay A.D."/>
            <person name="Moran D.A.P."/>
            <person name="Tomita M."/>
            <person name="Numata K."/>
            <person name="Arakawa K."/>
        </authorList>
    </citation>
    <scope>NUCLEOTIDE SEQUENCE</scope>
</reference>
<sequence>MVSKTLLARCHRQHNLPAKNAAISAIFLPSFDFSSKTHQQTNQTFIEDFCLLSSVASFRPKEKMGNSKDFVAYVLKRTVRATHLSSYYIFSEY</sequence>
<dbReference type="EMBL" id="BMAW01080882">
    <property type="protein sequence ID" value="GFU21654.1"/>
    <property type="molecule type" value="Genomic_DNA"/>
</dbReference>
<dbReference type="OrthoDB" id="6408945at2759"/>
<dbReference type="AlphaFoldDB" id="A0A8X6QMN3"/>
<organism evidence="1 2">
    <name type="scientific">Nephila pilipes</name>
    <name type="common">Giant wood spider</name>
    <name type="synonym">Nephila maculata</name>
    <dbReference type="NCBI Taxonomy" id="299642"/>
    <lineage>
        <taxon>Eukaryota</taxon>
        <taxon>Metazoa</taxon>
        <taxon>Ecdysozoa</taxon>
        <taxon>Arthropoda</taxon>
        <taxon>Chelicerata</taxon>
        <taxon>Arachnida</taxon>
        <taxon>Araneae</taxon>
        <taxon>Araneomorphae</taxon>
        <taxon>Entelegynae</taxon>
        <taxon>Araneoidea</taxon>
        <taxon>Nephilidae</taxon>
        <taxon>Nephila</taxon>
    </lineage>
</organism>
<gene>
    <name evidence="1" type="ORF">NPIL_14881</name>
</gene>
<protein>
    <submittedName>
        <fullName evidence="1">Uncharacterized protein</fullName>
    </submittedName>
</protein>
<accession>A0A8X6QMN3</accession>
<name>A0A8X6QMN3_NEPPI</name>
<proteinExistence type="predicted"/>
<keyword evidence="2" id="KW-1185">Reference proteome</keyword>